<gene>
    <name evidence="1" type="ORF">O6P43_011368</name>
</gene>
<comment type="caution">
    <text evidence="1">The sequence shown here is derived from an EMBL/GenBank/DDBJ whole genome shotgun (WGS) entry which is preliminary data.</text>
</comment>
<accession>A0AAD7LZB8</accession>
<dbReference type="AlphaFoldDB" id="A0AAD7LZB8"/>
<dbReference type="KEGG" id="qsa:O6P43_011368"/>
<reference evidence="1" key="1">
    <citation type="journal article" date="2023" name="Science">
        <title>Elucidation of the pathway for biosynthesis of saponin adjuvants from the soapbark tree.</title>
        <authorList>
            <person name="Reed J."/>
            <person name="Orme A."/>
            <person name="El-Demerdash A."/>
            <person name="Owen C."/>
            <person name="Martin L.B.B."/>
            <person name="Misra R.C."/>
            <person name="Kikuchi S."/>
            <person name="Rejzek M."/>
            <person name="Martin A.C."/>
            <person name="Harkess A."/>
            <person name="Leebens-Mack J."/>
            <person name="Louveau T."/>
            <person name="Stephenson M.J."/>
            <person name="Osbourn A."/>
        </authorList>
    </citation>
    <scope>NUCLEOTIDE SEQUENCE</scope>
    <source>
        <strain evidence="1">S10</strain>
    </source>
</reference>
<dbReference type="EMBL" id="JARAOO010000005">
    <property type="protein sequence ID" value="KAJ7967054.1"/>
    <property type="molecule type" value="Genomic_DNA"/>
</dbReference>
<keyword evidence="2" id="KW-1185">Reference proteome</keyword>
<sequence length="74" mass="8330">MKKQADKASRGGRGATLSPQVCFFFHCLEMLFGIYFQATNTQSEGVLKSLTLKMEVALWGFSRTGFDDESINRM</sequence>
<evidence type="ECO:0000313" key="2">
    <source>
        <dbReference type="Proteomes" id="UP001163823"/>
    </source>
</evidence>
<evidence type="ECO:0000313" key="1">
    <source>
        <dbReference type="EMBL" id="KAJ7967054.1"/>
    </source>
</evidence>
<name>A0AAD7LZB8_QUISA</name>
<proteinExistence type="predicted"/>
<dbReference type="Proteomes" id="UP001163823">
    <property type="component" value="Chromosome 5"/>
</dbReference>
<protein>
    <submittedName>
        <fullName evidence="1">Uncharacterized protein</fullName>
    </submittedName>
</protein>
<organism evidence="1 2">
    <name type="scientific">Quillaja saponaria</name>
    <name type="common">Soap bark tree</name>
    <dbReference type="NCBI Taxonomy" id="32244"/>
    <lineage>
        <taxon>Eukaryota</taxon>
        <taxon>Viridiplantae</taxon>
        <taxon>Streptophyta</taxon>
        <taxon>Embryophyta</taxon>
        <taxon>Tracheophyta</taxon>
        <taxon>Spermatophyta</taxon>
        <taxon>Magnoliopsida</taxon>
        <taxon>eudicotyledons</taxon>
        <taxon>Gunneridae</taxon>
        <taxon>Pentapetalae</taxon>
        <taxon>rosids</taxon>
        <taxon>fabids</taxon>
        <taxon>Fabales</taxon>
        <taxon>Quillajaceae</taxon>
        <taxon>Quillaja</taxon>
    </lineage>
</organism>